<feature type="compositionally biased region" description="Low complexity" evidence="1">
    <location>
        <begin position="145"/>
        <end position="155"/>
    </location>
</feature>
<dbReference type="EMBL" id="JAASQI010000009">
    <property type="protein sequence ID" value="NIJ59597.1"/>
    <property type="molecule type" value="Genomic_DNA"/>
</dbReference>
<feature type="region of interest" description="Disordered" evidence="1">
    <location>
        <begin position="145"/>
        <end position="166"/>
    </location>
</feature>
<keyword evidence="2" id="KW-0732">Signal</keyword>
<comment type="caution">
    <text evidence="3">The sequence shown here is derived from an EMBL/GenBank/DDBJ whole genome shotgun (WGS) entry which is preliminary data.</text>
</comment>
<feature type="chain" id="PRO_5047504726" evidence="2">
    <location>
        <begin position="19"/>
        <end position="166"/>
    </location>
</feature>
<name>A0ABX0V308_9HYPH</name>
<evidence type="ECO:0000313" key="4">
    <source>
        <dbReference type="Proteomes" id="UP001429580"/>
    </source>
</evidence>
<protein>
    <submittedName>
        <fullName evidence="3">Uncharacterized protein</fullName>
    </submittedName>
</protein>
<accession>A0ABX0V308</accession>
<gene>
    <name evidence="3" type="ORF">FHS82_003455</name>
</gene>
<organism evidence="3 4">
    <name type="scientific">Pseudochelatococcus lubricantis</name>
    <dbReference type="NCBI Taxonomy" id="1538102"/>
    <lineage>
        <taxon>Bacteria</taxon>
        <taxon>Pseudomonadati</taxon>
        <taxon>Pseudomonadota</taxon>
        <taxon>Alphaproteobacteria</taxon>
        <taxon>Hyphomicrobiales</taxon>
        <taxon>Chelatococcaceae</taxon>
        <taxon>Pseudochelatococcus</taxon>
    </lineage>
</organism>
<dbReference type="RefSeq" id="WP_166955113.1">
    <property type="nucleotide sequence ID" value="NZ_JAASQI010000009.1"/>
</dbReference>
<evidence type="ECO:0000256" key="1">
    <source>
        <dbReference type="SAM" id="MobiDB-lite"/>
    </source>
</evidence>
<feature type="signal peptide" evidence="2">
    <location>
        <begin position="1"/>
        <end position="18"/>
    </location>
</feature>
<keyword evidence="4" id="KW-1185">Reference proteome</keyword>
<dbReference type="Proteomes" id="UP001429580">
    <property type="component" value="Unassembled WGS sequence"/>
</dbReference>
<proteinExistence type="predicted"/>
<sequence length="166" mass="16890">MRIVAVLAFTLLAGAAHAAGGGAAATGSANAAAVAGPEMFSPEWRDEKVRDREANLRALDEEQRRFDRWERSAKQAVGGICADCLNGSGGRTVTIPGDAIPNYGAAGDSAGFDEMSAFYTSPASPQVPVATRVPSAPAVMPAPAVVSSPVAARSAGPLDIRTPAGR</sequence>
<evidence type="ECO:0000313" key="3">
    <source>
        <dbReference type="EMBL" id="NIJ59597.1"/>
    </source>
</evidence>
<reference evidence="3 4" key="1">
    <citation type="submission" date="2020-03" db="EMBL/GenBank/DDBJ databases">
        <title>Genomic Encyclopedia of Type Strains, Phase IV (KMG-IV): sequencing the most valuable type-strain genomes for metagenomic binning, comparative biology and taxonomic classification.</title>
        <authorList>
            <person name="Goeker M."/>
        </authorList>
    </citation>
    <scope>NUCLEOTIDE SEQUENCE [LARGE SCALE GENOMIC DNA]</scope>
    <source>
        <strain evidence="3 4">DSM 103870</strain>
    </source>
</reference>
<evidence type="ECO:0000256" key="2">
    <source>
        <dbReference type="SAM" id="SignalP"/>
    </source>
</evidence>